<dbReference type="Pfam" id="PF01825">
    <property type="entry name" value="GPS"/>
    <property type="match status" value="1"/>
</dbReference>
<dbReference type="InterPro" id="IPR000203">
    <property type="entry name" value="GPS"/>
</dbReference>
<dbReference type="InterPro" id="IPR057244">
    <property type="entry name" value="GAIN_B"/>
</dbReference>
<name>A0A1I8IIL3_9PLAT</name>
<dbReference type="SUPFAM" id="SSF49723">
    <property type="entry name" value="Lipase/lipooxygenase domain (PLAT/LH2 domain)"/>
    <property type="match status" value="1"/>
</dbReference>
<dbReference type="PROSITE" id="PS50095">
    <property type="entry name" value="PLAT"/>
    <property type="match status" value="1"/>
</dbReference>
<keyword evidence="5" id="KW-0472">Membrane</keyword>
<evidence type="ECO:0000256" key="7">
    <source>
        <dbReference type="PROSITE-ProRule" id="PRU00152"/>
    </source>
</evidence>
<sequence>EKGPCQSGLDIVAHCTGGQHCEALQELFVIGHFISESAECFIYSSYLAAARLPCSTLLATIVSTSHALIPAQSGVWSERISADSEHLVSIELPDYSLYDTLVANISISDASASSRLVSPMDALAQNFSVSVGLLACAYWHVTGADWRLDGCRAVPANSSTSDVECRCDHLTAFAVLRLGAAFGAGGAAARLAGVERLWLESGVSIVPFAIAACALLLSVCLLKTTQWDSVHRRSPLTVVPLPDNCLATRSIDSYCGRIDRLRNQPRWKQQLYLISVETGLSRFAGTNARVYATLHGPAGQSDHVTRELRQPPSDSAAAVPGRLFGPGCRSLFLLSAPRGLVEPRRVRLWHDAAGGDSPSWLLRRVDVCRLDDSGEMGDSTATLDRGTFFAFPCNAWLSAGSASLRTDRELHVGNGNDSCRSTLVDWLQLAWPALHPWLAPKSLDYFPLHQDFIGGLPWAVGLRPDFLCDIFGQACLVSTNPMKHSSLRSRRSRLNSSRLRLTQ</sequence>
<protein>
    <submittedName>
        <fullName evidence="11">GPS domain-containing protein</fullName>
    </submittedName>
</protein>
<dbReference type="Gene3D" id="2.60.60.20">
    <property type="entry name" value="PLAT/LH2 domain"/>
    <property type="match status" value="1"/>
</dbReference>
<dbReference type="InterPro" id="IPR036392">
    <property type="entry name" value="PLAT/LH2_dom_sf"/>
</dbReference>
<evidence type="ECO:0000313" key="11">
    <source>
        <dbReference type="WBParaSite" id="maker-uti_cns_0012687-snap-gene-0.2-mRNA-1"/>
    </source>
</evidence>
<evidence type="ECO:0000256" key="1">
    <source>
        <dbReference type="ARBA" id="ARBA00004370"/>
    </source>
</evidence>
<evidence type="ECO:0000256" key="2">
    <source>
        <dbReference type="ARBA" id="ARBA00007200"/>
    </source>
</evidence>
<dbReference type="InterPro" id="IPR046338">
    <property type="entry name" value="GAIN_dom_sf"/>
</dbReference>
<dbReference type="InterPro" id="IPR051223">
    <property type="entry name" value="Polycystin"/>
</dbReference>
<dbReference type="GO" id="GO:0050982">
    <property type="term" value="P:detection of mechanical stimulus"/>
    <property type="evidence" value="ECO:0007669"/>
    <property type="project" value="TreeGrafter"/>
</dbReference>
<dbReference type="InterPro" id="IPR001024">
    <property type="entry name" value="PLAT/LH2_dom"/>
</dbReference>
<keyword evidence="6" id="KW-1015">Disulfide bond</keyword>
<accession>A0A1I8IIL3</accession>
<dbReference type="Proteomes" id="UP000095280">
    <property type="component" value="Unplaced"/>
</dbReference>
<dbReference type="GO" id="GO:0016020">
    <property type="term" value="C:membrane"/>
    <property type="evidence" value="ECO:0007669"/>
    <property type="project" value="UniProtKB-SubCell"/>
</dbReference>
<evidence type="ECO:0000259" key="8">
    <source>
        <dbReference type="PROSITE" id="PS50095"/>
    </source>
</evidence>
<dbReference type="Gene3D" id="2.60.220.50">
    <property type="match status" value="1"/>
</dbReference>
<comment type="similarity">
    <text evidence="2">Belongs to the polycystin family.</text>
</comment>
<evidence type="ECO:0000256" key="4">
    <source>
        <dbReference type="ARBA" id="ARBA00022989"/>
    </source>
</evidence>
<keyword evidence="10" id="KW-1185">Reference proteome</keyword>
<dbReference type="PANTHER" id="PTHR10877:SF150">
    <property type="entry name" value="REJ DOMAIN-CONTAINING PROTEIN"/>
    <property type="match status" value="1"/>
</dbReference>
<dbReference type="Pfam" id="PF01477">
    <property type="entry name" value="PLAT"/>
    <property type="match status" value="1"/>
</dbReference>
<dbReference type="GO" id="GO:0005262">
    <property type="term" value="F:calcium channel activity"/>
    <property type="evidence" value="ECO:0007669"/>
    <property type="project" value="TreeGrafter"/>
</dbReference>
<keyword evidence="3" id="KW-0812">Transmembrane</keyword>
<evidence type="ECO:0000259" key="9">
    <source>
        <dbReference type="PROSITE" id="PS50221"/>
    </source>
</evidence>
<proteinExistence type="inferred from homology"/>
<evidence type="ECO:0000256" key="3">
    <source>
        <dbReference type="ARBA" id="ARBA00022692"/>
    </source>
</evidence>
<evidence type="ECO:0000313" key="10">
    <source>
        <dbReference type="Proteomes" id="UP000095280"/>
    </source>
</evidence>
<dbReference type="SMART" id="SM00303">
    <property type="entry name" value="GPS"/>
    <property type="match status" value="1"/>
</dbReference>
<evidence type="ECO:0000256" key="6">
    <source>
        <dbReference type="ARBA" id="ARBA00023157"/>
    </source>
</evidence>
<reference evidence="11" key="1">
    <citation type="submission" date="2016-11" db="UniProtKB">
        <authorList>
            <consortium name="WormBaseParasite"/>
        </authorList>
    </citation>
    <scope>IDENTIFICATION</scope>
</reference>
<comment type="caution">
    <text evidence="7">Lacks conserved residue(s) required for the propagation of feature annotation.</text>
</comment>
<evidence type="ECO:0000256" key="5">
    <source>
        <dbReference type="ARBA" id="ARBA00023136"/>
    </source>
</evidence>
<dbReference type="PANTHER" id="PTHR10877">
    <property type="entry name" value="POLYCYSTIN FAMILY MEMBER"/>
    <property type="match status" value="1"/>
</dbReference>
<dbReference type="PROSITE" id="PS50221">
    <property type="entry name" value="GAIN_B"/>
    <property type="match status" value="1"/>
</dbReference>
<feature type="domain" description="GAIN-B" evidence="9">
    <location>
        <begin position="25"/>
        <end position="183"/>
    </location>
</feature>
<comment type="subcellular location">
    <subcellularLocation>
        <location evidence="1">Membrane</location>
    </subcellularLocation>
</comment>
<organism evidence="10 11">
    <name type="scientific">Macrostomum lignano</name>
    <dbReference type="NCBI Taxonomy" id="282301"/>
    <lineage>
        <taxon>Eukaryota</taxon>
        <taxon>Metazoa</taxon>
        <taxon>Spiralia</taxon>
        <taxon>Lophotrochozoa</taxon>
        <taxon>Platyhelminthes</taxon>
        <taxon>Rhabditophora</taxon>
        <taxon>Macrostomorpha</taxon>
        <taxon>Macrostomida</taxon>
        <taxon>Macrostomidae</taxon>
        <taxon>Macrostomum</taxon>
    </lineage>
</organism>
<dbReference type="WBParaSite" id="maker-uti_cns_0012687-snap-gene-0.2-mRNA-1">
    <property type="protein sequence ID" value="maker-uti_cns_0012687-snap-gene-0.2-mRNA-1"/>
    <property type="gene ID" value="maker-uti_cns_0012687-snap-gene-0.2"/>
</dbReference>
<feature type="domain" description="PLAT" evidence="8">
    <location>
        <begin position="270"/>
        <end position="411"/>
    </location>
</feature>
<dbReference type="AlphaFoldDB" id="A0A1I8IIL3"/>
<keyword evidence="4" id="KW-1133">Transmembrane helix</keyword>